<dbReference type="Gene3D" id="3.90.190.20">
    <property type="entry name" value="Mur ligase, C-terminal domain"/>
    <property type="match status" value="1"/>
</dbReference>
<dbReference type="InterPro" id="IPR013221">
    <property type="entry name" value="Mur_ligase_cen"/>
</dbReference>
<dbReference type="AlphaFoldDB" id="A0AAT9GIU6"/>
<comment type="function">
    <text evidence="5">Catalyzes the interconversion of L-alanine and D-alanine. May also act on other amino acids.</text>
</comment>
<feature type="active site" description="Proton acceptor; specific for L-alanine" evidence="5">
    <location>
        <position position="730"/>
    </location>
</feature>
<dbReference type="SUPFAM" id="SSF63418">
    <property type="entry name" value="MurE/MurF N-terminal domain"/>
    <property type="match status" value="1"/>
</dbReference>
<comment type="cofactor">
    <cofactor evidence="2 5 6">
        <name>pyridoxal 5'-phosphate</name>
        <dbReference type="ChEBI" id="CHEBI:597326"/>
    </cofactor>
</comment>
<dbReference type="GO" id="GO:0016881">
    <property type="term" value="F:acid-amino acid ligase activity"/>
    <property type="evidence" value="ECO:0007669"/>
    <property type="project" value="InterPro"/>
</dbReference>
<dbReference type="SUPFAM" id="SSF53244">
    <property type="entry name" value="MurD-like peptide ligases, peptide-binding domain"/>
    <property type="match status" value="1"/>
</dbReference>
<dbReference type="InterPro" id="IPR009006">
    <property type="entry name" value="Ala_racemase/Decarboxylase_C"/>
</dbReference>
<dbReference type="InterPro" id="IPR036615">
    <property type="entry name" value="Mur_ligase_C_dom_sf"/>
</dbReference>
<dbReference type="SMART" id="SM01005">
    <property type="entry name" value="Ala_racemase_C"/>
    <property type="match status" value="1"/>
</dbReference>
<dbReference type="GO" id="GO:0030170">
    <property type="term" value="F:pyridoxal phosphate binding"/>
    <property type="evidence" value="ECO:0007669"/>
    <property type="project" value="UniProtKB-UniRule"/>
</dbReference>
<proteinExistence type="inferred from homology"/>
<evidence type="ECO:0000313" key="9">
    <source>
        <dbReference type="EMBL" id="BFG70554.1"/>
    </source>
</evidence>
<evidence type="ECO:0000256" key="2">
    <source>
        <dbReference type="ARBA" id="ARBA00001933"/>
    </source>
</evidence>
<feature type="binding site" evidence="5 7">
    <location>
        <position position="779"/>
    </location>
    <ligand>
        <name>substrate</name>
    </ligand>
</feature>
<dbReference type="GO" id="GO:0030632">
    <property type="term" value="P:D-alanine biosynthetic process"/>
    <property type="evidence" value="ECO:0007669"/>
    <property type="project" value="UniProtKB-UniRule"/>
</dbReference>
<gene>
    <name evidence="9" type="ORF">KACHI17_14350</name>
</gene>
<evidence type="ECO:0000256" key="6">
    <source>
        <dbReference type="PIRSR" id="PIRSR600821-50"/>
    </source>
</evidence>
<organism evidence="9">
    <name type="scientific">Sediminibacterium sp. KACHI17</name>
    <dbReference type="NCBI Taxonomy" id="1751071"/>
    <lineage>
        <taxon>Bacteria</taxon>
        <taxon>Pseudomonadati</taxon>
        <taxon>Bacteroidota</taxon>
        <taxon>Chitinophagia</taxon>
        <taxon>Chitinophagales</taxon>
        <taxon>Chitinophagaceae</taxon>
        <taxon>Sediminibacterium</taxon>
    </lineage>
</organism>
<comment type="pathway">
    <text evidence="5">Amino-acid biosynthesis; D-alanine biosynthesis; D-alanine from L-alanine: step 1/1.</text>
</comment>
<dbReference type="RefSeq" id="WP_353548198.1">
    <property type="nucleotide sequence ID" value="NZ_AP029612.1"/>
</dbReference>
<accession>A0AAT9GIU6</accession>
<name>A0AAT9GIU6_9BACT</name>
<comment type="catalytic activity">
    <reaction evidence="1 5">
        <text>L-alanine = D-alanine</text>
        <dbReference type="Rhea" id="RHEA:20249"/>
        <dbReference type="ChEBI" id="CHEBI:57416"/>
        <dbReference type="ChEBI" id="CHEBI:57972"/>
        <dbReference type="EC" id="5.1.1.1"/>
    </reaction>
</comment>
<reference evidence="9" key="1">
    <citation type="submission" date="2024-02" db="EMBL/GenBank/DDBJ databases">
        <title>Sediminibacterium planktonica sp. nov. and Sediminibacterium longus sp. nov., isolated from surface lake and river water.</title>
        <authorList>
            <person name="Watanabe K."/>
            <person name="Takemine S."/>
            <person name="Ishii Y."/>
            <person name="Ogata Y."/>
            <person name="Shindo C."/>
            <person name="Suda W."/>
        </authorList>
    </citation>
    <scope>NUCLEOTIDE SEQUENCE</scope>
    <source>
        <strain evidence="9">KACHI17</strain>
    </source>
</reference>
<dbReference type="EMBL" id="AP029612">
    <property type="protein sequence ID" value="BFG70554.1"/>
    <property type="molecule type" value="Genomic_DNA"/>
</dbReference>
<dbReference type="NCBIfam" id="TIGR00492">
    <property type="entry name" value="alr"/>
    <property type="match status" value="1"/>
</dbReference>
<dbReference type="Pfam" id="PF00842">
    <property type="entry name" value="Ala_racemase_C"/>
    <property type="match status" value="1"/>
</dbReference>
<dbReference type="SUPFAM" id="SSF50621">
    <property type="entry name" value="Alanine racemase C-terminal domain-like"/>
    <property type="match status" value="1"/>
</dbReference>
<dbReference type="EC" id="5.1.1.1" evidence="5"/>
<dbReference type="InterPro" id="IPR001608">
    <property type="entry name" value="Ala_racemase_N"/>
</dbReference>
<feature type="domain" description="Alanine racemase C-terminal" evidence="8">
    <location>
        <begin position="709"/>
        <end position="834"/>
    </location>
</feature>
<dbReference type="InterPro" id="IPR011079">
    <property type="entry name" value="Ala_racemase_C"/>
</dbReference>
<keyword evidence="3 5" id="KW-0663">Pyridoxal phosphate</keyword>
<dbReference type="HAMAP" id="MF_01201">
    <property type="entry name" value="Ala_racemase"/>
    <property type="match status" value="1"/>
</dbReference>
<protein>
    <recommendedName>
        <fullName evidence="5">Alanine racemase</fullName>
        <ecNumber evidence="5">5.1.1.1</ecNumber>
    </recommendedName>
</protein>
<dbReference type="Gene3D" id="3.20.20.10">
    <property type="entry name" value="Alanine racemase"/>
    <property type="match status" value="1"/>
</dbReference>
<feature type="active site" description="Proton acceptor; specific for D-alanine" evidence="5">
    <location>
        <position position="504"/>
    </location>
</feature>
<evidence type="ECO:0000256" key="3">
    <source>
        <dbReference type="ARBA" id="ARBA00022898"/>
    </source>
</evidence>
<dbReference type="InterPro" id="IPR036565">
    <property type="entry name" value="Mur-like_cat_sf"/>
</dbReference>
<comment type="similarity">
    <text evidence="5">Belongs to the alanine racemase family.</text>
</comment>
<dbReference type="PANTHER" id="PTHR30511:SF0">
    <property type="entry name" value="ALANINE RACEMASE, CATABOLIC-RELATED"/>
    <property type="match status" value="1"/>
</dbReference>
<dbReference type="InterPro" id="IPR035911">
    <property type="entry name" value="MurE/MurF_N"/>
</dbReference>
<dbReference type="Gene3D" id="2.40.37.10">
    <property type="entry name" value="Lyase, Ornithine Decarboxylase, Chain A, domain 1"/>
    <property type="match status" value="1"/>
</dbReference>
<dbReference type="NCBIfam" id="NF008897">
    <property type="entry name" value="PRK11930.1"/>
    <property type="match status" value="1"/>
</dbReference>
<dbReference type="GO" id="GO:0005524">
    <property type="term" value="F:ATP binding"/>
    <property type="evidence" value="ECO:0007669"/>
    <property type="project" value="InterPro"/>
</dbReference>
<dbReference type="Pfam" id="PF01168">
    <property type="entry name" value="Ala_racemase_N"/>
    <property type="match status" value="1"/>
</dbReference>
<evidence type="ECO:0000256" key="4">
    <source>
        <dbReference type="ARBA" id="ARBA00023235"/>
    </source>
</evidence>
<dbReference type="CDD" id="cd00430">
    <property type="entry name" value="PLPDE_III_AR"/>
    <property type="match status" value="1"/>
</dbReference>
<dbReference type="PRINTS" id="PR00992">
    <property type="entry name" value="ALARACEMASE"/>
</dbReference>
<dbReference type="InterPro" id="IPR029066">
    <property type="entry name" value="PLP-binding_barrel"/>
</dbReference>
<dbReference type="GO" id="GO:0008784">
    <property type="term" value="F:alanine racemase activity"/>
    <property type="evidence" value="ECO:0007669"/>
    <property type="project" value="UniProtKB-UniRule"/>
</dbReference>
<evidence type="ECO:0000256" key="1">
    <source>
        <dbReference type="ARBA" id="ARBA00000316"/>
    </source>
</evidence>
<dbReference type="Gene3D" id="3.40.1190.10">
    <property type="entry name" value="Mur-like, catalytic domain"/>
    <property type="match status" value="1"/>
</dbReference>
<keyword evidence="9" id="KW-0436">Ligase</keyword>
<dbReference type="Gene3D" id="3.40.1390.10">
    <property type="entry name" value="MurE/MurF, N-terminal domain"/>
    <property type="match status" value="1"/>
</dbReference>
<dbReference type="SUPFAM" id="SSF53623">
    <property type="entry name" value="MurD-like peptide ligases, catalytic domain"/>
    <property type="match status" value="1"/>
</dbReference>
<dbReference type="SUPFAM" id="SSF51419">
    <property type="entry name" value="PLP-binding barrel"/>
    <property type="match status" value="1"/>
</dbReference>
<feature type="binding site" evidence="5 7">
    <location>
        <position position="602"/>
    </location>
    <ligand>
        <name>substrate</name>
    </ligand>
</feature>
<evidence type="ECO:0000256" key="5">
    <source>
        <dbReference type="HAMAP-Rule" id="MF_01201"/>
    </source>
</evidence>
<evidence type="ECO:0000256" key="7">
    <source>
        <dbReference type="PIRSR" id="PIRSR600821-52"/>
    </source>
</evidence>
<dbReference type="Pfam" id="PF08245">
    <property type="entry name" value="Mur_ligase_M"/>
    <property type="match status" value="1"/>
</dbReference>
<dbReference type="FunFam" id="3.20.20.10:FF:000002">
    <property type="entry name" value="Alanine racemase"/>
    <property type="match status" value="1"/>
</dbReference>
<feature type="modified residue" description="N6-(pyridoxal phosphate)lysine" evidence="5 6">
    <location>
        <position position="504"/>
    </location>
</feature>
<keyword evidence="4 5" id="KW-0413">Isomerase</keyword>
<sequence>MSYSLQHIANIIQSETKPADDRMVQYLLTDSRKLLFPDATLFFSIIGPRRDGHTFIAELYNRGLRSFVVAASFQEAASYPDASFLVVKNVLQALQDLAAFHRSQFHIPVIGITGSNGKTIVKEWLYQLLQSDHQIVRSPRSYNSQIGVPLSIWQLQSIHTLAIFEAGISEIGEMAALQQIIRPNIGIWTNLGAAHNEGFSNEREKALEKAKLFKDADLLIFYRDGIQPHCYPDTNDRALFKDTIRFFSWSRSEAADLQIINEQITDHETVITALYQQQKEQITIPFTDRISIDNAITCWATMLAQGYQSERIQQRMLLLQPVDMRMQLKKAVNNCYLLNDSYSNDIASLELALDFLVQQAGHNKMTVILSDILQTGIPDEQLYQMVLEKLNRRGVKRFIGIGPALSRYFNTLPAGTTQTQSGIPMISYYTSTADFLERESLNQFKDEYILLKGARVFSFERISQWLEQKVHQTVMEVNLTAMIHNLKAYQQFLKPTTKLMAMVKAFSYGSGSAEVARVLQFHKIDYLAVAYADEGVELRKAGISLPIMVMNVDEAGFDAMIQYDLEPEIYSFNIYRSFHSFLKNQGIREYPVHIKFNTGMNRLGFEIREADELAKELKQKGTMVVKSVLSHLAGSENPSLDAFTAQQVQAFLSACDQLNSQLNYSFIRHIANSAGIFRHPSYQFDMVRLGIGLYGVDSADTHQFALQPVATLKSTIAQIRTVAAGETVGYNRNGGVQQESRIATIRIGYADGYSRRFGNGIGQVIVRGQRAPVIGNVCMDMTMIDVTQIPGVMEGDEVEIFGKQLPIQELAKAAGTIPYEIMTSVSQRVKRVYVEE</sequence>
<dbReference type="InterPro" id="IPR000821">
    <property type="entry name" value="Ala_racemase"/>
</dbReference>
<dbReference type="GO" id="GO:0005829">
    <property type="term" value="C:cytosol"/>
    <property type="evidence" value="ECO:0007669"/>
    <property type="project" value="TreeGrafter"/>
</dbReference>
<dbReference type="PANTHER" id="PTHR30511">
    <property type="entry name" value="ALANINE RACEMASE"/>
    <property type="match status" value="1"/>
</dbReference>
<evidence type="ECO:0000259" key="8">
    <source>
        <dbReference type="SMART" id="SM01005"/>
    </source>
</evidence>